<evidence type="ECO:0000256" key="2">
    <source>
        <dbReference type="SAM" id="Phobius"/>
    </source>
</evidence>
<sequence length="334" mass="36276">MSQERQQSTPNTPTPSETSENGYSQAEIIELLQKTIQQLDRVVNQLSAESVENLPSKATIESLLASTETLAASIGKTEVTTPETTQAVPTQTTEVAPTKPAQEAIASQEIEEAIPSEEESWIDKILPSFSSLQTWWDGILAKIRSWLPAPLQEKLSDWGLTGILAGIIVAVLITSVLLLPQPSAKIGEAPPETAPETTPEAPSQTPEVVKTPPELKAPGKPEPVEIIPPPEPELTPEQSLIAAIQEQVAAITSQYPEGLVRSVEANFLAGRLLVTVGDDWYQLNPGRQDKLANSILERSRKLDFRKLEIIDSQGTLLARNPVVGNKMVILKREA</sequence>
<protein>
    <submittedName>
        <fullName evidence="3">Uncharacterized protein</fullName>
    </submittedName>
</protein>
<dbReference type="Proteomes" id="UP000186868">
    <property type="component" value="Unassembled WGS sequence"/>
</dbReference>
<feature type="compositionally biased region" description="Low complexity" evidence="1">
    <location>
        <begin position="8"/>
        <end position="21"/>
    </location>
</feature>
<dbReference type="AlphaFoldDB" id="A0A1U7HGE8"/>
<feature type="region of interest" description="Disordered" evidence="1">
    <location>
        <begin position="187"/>
        <end position="221"/>
    </location>
</feature>
<evidence type="ECO:0000313" key="3">
    <source>
        <dbReference type="EMBL" id="OKH22621.1"/>
    </source>
</evidence>
<feature type="compositionally biased region" description="Low complexity" evidence="1">
    <location>
        <begin position="188"/>
        <end position="202"/>
    </location>
</feature>
<feature type="transmembrane region" description="Helical" evidence="2">
    <location>
        <begin position="158"/>
        <end position="179"/>
    </location>
</feature>
<accession>A0A1U7HGE8</accession>
<keyword evidence="2" id="KW-0812">Transmembrane</keyword>
<name>A0A1U7HGE8_9CYAN</name>
<evidence type="ECO:0000313" key="4">
    <source>
        <dbReference type="Proteomes" id="UP000186868"/>
    </source>
</evidence>
<dbReference type="EMBL" id="MRCB01000013">
    <property type="protein sequence ID" value="OKH22621.1"/>
    <property type="molecule type" value="Genomic_DNA"/>
</dbReference>
<proteinExistence type="predicted"/>
<reference evidence="3 4" key="1">
    <citation type="submission" date="2016-11" db="EMBL/GenBank/DDBJ databases">
        <title>Draft Genome Sequences of Nine Cyanobacterial Strains from Diverse Habitats.</title>
        <authorList>
            <person name="Zhu T."/>
            <person name="Hou S."/>
            <person name="Lu X."/>
            <person name="Hess W.R."/>
        </authorList>
    </citation>
    <scope>NUCLEOTIDE SEQUENCE [LARGE SCALE GENOMIC DNA]</scope>
    <source>
        <strain evidence="3 4">NIES-593</strain>
    </source>
</reference>
<organism evidence="3 4">
    <name type="scientific">Hydrococcus rivularis NIES-593</name>
    <dbReference type="NCBI Taxonomy" id="1921803"/>
    <lineage>
        <taxon>Bacteria</taxon>
        <taxon>Bacillati</taxon>
        <taxon>Cyanobacteriota</taxon>
        <taxon>Cyanophyceae</taxon>
        <taxon>Pleurocapsales</taxon>
        <taxon>Hydrococcaceae</taxon>
        <taxon>Hydrococcus</taxon>
    </lineage>
</organism>
<keyword evidence="2" id="KW-1133">Transmembrane helix</keyword>
<gene>
    <name evidence="3" type="ORF">NIES593_12580</name>
</gene>
<comment type="caution">
    <text evidence="3">The sequence shown here is derived from an EMBL/GenBank/DDBJ whole genome shotgun (WGS) entry which is preliminary data.</text>
</comment>
<keyword evidence="4" id="KW-1185">Reference proteome</keyword>
<evidence type="ECO:0000256" key="1">
    <source>
        <dbReference type="SAM" id="MobiDB-lite"/>
    </source>
</evidence>
<dbReference type="RefSeq" id="WP_073599914.1">
    <property type="nucleotide sequence ID" value="NZ_MRCB01000013.1"/>
</dbReference>
<feature type="region of interest" description="Disordered" evidence="1">
    <location>
        <begin position="1"/>
        <end position="25"/>
    </location>
</feature>
<keyword evidence="2" id="KW-0472">Membrane</keyword>
<dbReference type="STRING" id="1921803.NIES593_12580"/>